<feature type="chain" id="PRO_5041902700" evidence="2">
    <location>
        <begin position="24"/>
        <end position="324"/>
    </location>
</feature>
<dbReference type="SUPFAM" id="SSF53850">
    <property type="entry name" value="Periplasmic binding protein-like II"/>
    <property type="match status" value="1"/>
</dbReference>
<reference evidence="3" key="1">
    <citation type="submission" date="2023-01" db="EMBL/GenBank/DDBJ databases">
        <title>Xenophilus mangrovi sp. nov., isolated from soil of Mangrove nature reserve.</title>
        <authorList>
            <person name="Xu S."/>
            <person name="Liu Z."/>
            <person name="Xu Y."/>
        </authorList>
    </citation>
    <scope>NUCLEOTIDE SEQUENCE</scope>
    <source>
        <strain evidence="3">YW8</strain>
    </source>
</reference>
<dbReference type="Proteomes" id="UP001212602">
    <property type="component" value="Unassembled WGS sequence"/>
</dbReference>
<name>A0AAE3N9Q1_9BURK</name>
<sequence length="324" mass="33886">MKYWKHLALAAALVWSASGGSIAAAQAYPAKPVRIIVPYQAGQGTDVATRYLAEHLARAMGQPMVIENRAGAGGNIGASEAARAAPDGYTLVMGTNGTHVLNPFLYASMPFDAEKDFEPVALVSTFPMVVVANTASPYKSVSDLLADAKARPDTVNMALPSTTARLVLELLGQQGKVAMRGVPYKGSSTSMTDLIGGQVMVGIDTASAARPFIANGRLKALGVTSLGKSALLPEVQPVATLPGMEGFQVVAWNGLYAPHGTPAAVVRRLNAEVAKVLALPEVRQRLLELGHEAAGGPPDELAAFARAERHKWGSLIKTVGLKAE</sequence>
<gene>
    <name evidence="3" type="ORF">PGB34_19720</name>
</gene>
<dbReference type="CDD" id="cd13578">
    <property type="entry name" value="PBP2_Bug27"/>
    <property type="match status" value="1"/>
</dbReference>
<evidence type="ECO:0000313" key="4">
    <source>
        <dbReference type="Proteomes" id="UP001212602"/>
    </source>
</evidence>
<feature type="signal peptide" evidence="2">
    <location>
        <begin position="1"/>
        <end position="23"/>
    </location>
</feature>
<dbReference type="Gene3D" id="3.40.190.10">
    <property type="entry name" value="Periplasmic binding protein-like II"/>
    <property type="match status" value="1"/>
</dbReference>
<evidence type="ECO:0000313" key="3">
    <source>
        <dbReference type="EMBL" id="MDA7418605.1"/>
    </source>
</evidence>
<dbReference type="EMBL" id="JAQIPB010000010">
    <property type="protein sequence ID" value="MDA7418605.1"/>
    <property type="molecule type" value="Genomic_DNA"/>
</dbReference>
<comment type="similarity">
    <text evidence="1">Belongs to the UPF0065 (bug) family.</text>
</comment>
<dbReference type="AlphaFoldDB" id="A0AAE3N9Q1"/>
<dbReference type="PIRSF" id="PIRSF017082">
    <property type="entry name" value="YflP"/>
    <property type="match status" value="1"/>
</dbReference>
<keyword evidence="4" id="KW-1185">Reference proteome</keyword>
<protein>
    <submittedName>
        <fullName evidence="3">Tripartite tricarboxylate transporter substrate binding protein</fullName>
    </submittedName>
</protein>
<evidence type="ECO:0000256" key="2">
    <source>
        <dbReference type="SAM" id="SignalP"/>
    </source>
</evidence>
<dbReference type="Pfam" id="PF03401">
    <property type="entry name" value="TctC"/>
    <property type="match status" value="1"/>
</dbReference>
<evidence type="ECO:0000256" key="1">
    <source>
        <dbReference type="ARBA" id="ARBA00006987"/>
    </source>
</evidence>
<dbReference type="PANTHER" id="PTHR42928:SF5">
    <property type="entry name" value="BLR1237 PROTEIN"/>
    <property type="match status" value="1"/>
</dbReference>
<proteinExistence type="inferred from homology"/>
<dbReference type="InterPro" id="IPR042100">
    <property type="entry name" value="Bug_dom1"/>
</dbReference>
<dbReference type="PANTHER" id="PTHR42928">
    <property type="entry name" value="TRICARBOXYLATE-BINDING PROTEIN"/>
    <property type="match status" value="1"/>
</dbReference>
<organism evidence="3 4">
    <name type="scientific">Xenophilus arseniciresistens</name>
    <dbReference type="NCBI Taxonomy" id="1283306"/>
    <lineage>
        <taxon>Bacteria</taxon>
        <taxon>Pseudomonadati</taxon>
        <taxon>Pseudomonadota</taxon>
        <taxon>Betaproteobacteria</taxon>
        <taxon>Burkholderiales</taxon>
        <taxon>Comamonadaceae</taxon>
        <taxon>Xenophilus</taxon>
    </lineage>
</organism>
<dbReference type="InterPro" id="IPR005064">
    <property type="entry name" value="BUG"/>
</dbReference>
<accession>A0AAE3N9Q1</accession>
<keyword evidence="2" id="KW-0732">Signal</keyword>
<dbReference type="Gene3D" id="3.40.190.150">
    <property type="entry name" value="Bordetella uptake gene, domain 1"/>
    <property type="match status" value="1"/>
</dbReference>
<comment type="caution">
    <text evidence="3">The sequence shown here is derived from an EMBL/GenBank/DDBJ whole genome shotgun (WGS) entry which is preliminary data.</text>
</comment>
<dbReference type="RefSeq" id="WP_271429813.1">
    <property type="nucleotide sequence ID" value="NZ_JAQIPB010000010.1"/>
</dbReference>